<keyword evidence="3" id="KW-1185">Reference proteome</keyword>
<evidence type="ECO:0000313" key="2">
    <source>
        <dbReference type="EMBL" id="SNX73902.1"/>
    </source>
</evidence>
<accession>A0A285D2A0</accession>
<evidence type="ECO:0000256" key="1">
    <source>
        <dbReference type="SAM" id="Phobius"/>
    </source>
</evidence>
<protein>
    <submittedName>
        <fullName evidence="2">Uncharacterized protein</fullName>
    </submittedName>
</protein>
<dbReference type="AlphaFoldDB" id="A0A285D2A0"/>
<reference evidence="2 3" key="1">
    <citation type="submission" date="2017-08" db="EMBL/GenBank/DDBJ databases">
        <authorList>
            <person name="de Groot N.N."/>
        </authorList>
    </citation>
    <scope>NUCLEOTIDE SEQUENCE [LARGE SCALE GENOMIC DNA]</scope>
    <source>
        <strain evidence="2 3">JC228</strain>
    </source>
</reference>
<feature type="transmembrane region" description="Helical" evidence="1">
    <location>
        <begin position="56"/>
        <end position="78"/>
    </location>
</feature>
<gene>
    <name evidence="2" type="ORF">SAMN05877753_10823</name>
</gene>
<keyword evidence="1" id="KW-0812">Transmembrane</keyword>
<name>A0A285D2A0_9BACI</name>
<proteinExistence type="predicted"/>
<keyword evidence="1" id="KW-1133">Transmembrane helix</keyword>
<dbReference type="OrthoDB" id="2454818at2"/>
<keyword evidence="1" id="KW-0472">Membrane</keyword>
<organism evidence="2 3">
    <name type="scientific">Bacillus oleivorans</name>
    <dbReference type="NCBI Taxonomy" id="1448271"/>
    <lineage>
        <taxon>Bacteria</taxon>
        <taxon>Bacillati</taxon>
        <taxon>Bacillota</taxon>
        <taxon>Bacilli</taxon>
        <taxon>Bacillales</taxon>
        <taxon>Bacillaceae</taxon>
        <taxon>Bacillus</taxon>
    </lineage>
</organism>
<dbReference type="Proteomes" id="UP000219546">
    <property type="component" value="Unassembled WGS sequence"/>
</dbReference>
<evidence type="ECO:0000313" key="3">
    <source>
        <dbReference type="Proteomes" id="UP000219546"/>
    </source>
</evidence>
<dbReference type="EMBL" id="OAOP01000008">
    <property type="protein sequence ID" value="SNX73902.1"/>
    <property type="molecule type" value="Genomic_DNA"/>
</dbReference>
<feature type="transmembrane region" description="Helical" evidence="1">
    <location>
        <begin position="6"/>
        <end position="25"/>
    </location>
</feature>
<dbReference type="RefSeq" id="WP_097159670.1">
    <property type="nucleotide sequence ID" value="NZ_JBEPMQ010000008.1"/>
</dbReference>
<sequence>MSSFMMILTIGAVVISIFSLVYTYYAAKQQRVIRGEIDTKIDEDVQDHPYLRNPVFLAYIIFGVLVLLFIFYFTFQFYR</sequence>